<name>A0AAD1AS56_LACCA</name>
<organism evidence="3 4">
    <name type="scientific">Lacticaseibacillus casei DSM 20011 = JCM 1134 = ATCC 393</name>
    <dbReference type="NCBI Taxonomy" id="1423732"/>
    <lineage>
        <taxon>Bacteria</taxon>
        <taxon>Bacillati</taxon>
        <taxon>Bacillota</taxon>
        <taxon>Bacilli</taxon>
        <taxon>Lactobacillales</taxon>
        <taxon>Lactobacillaceae</taxon>
        <taxon>Lacticaseibacillus</taxon>
    </lineage>
</organism>
<protein>
    <recommendedName>
        <fullName evidence="2">YdbS-like PH domain-containing protein</fullName>
    </recommendedName>
</protein>
<dbReference type="Proteomes" id="UP000015560">
    <property type="component" value="Chromosome"/>
</dbReference>
<gene>
    <name evidence="3" type="ORF">LBCZ_2592</name>
</gene>
<evidence type="ECO:0000256" key="1">
    <source>
        <dbReference type="SAM" id="Phobius"/>
    </source>
</evidence>
<keyword evidence="1" id="KW-0472">Membrane</keyword>
<feature type="transmembrane region" description="Helical" evidence="1">
    <location>
        <begin position="92"/>
        <end position="110"/>
    </location>
</feature>
<dbReference type="InterPro" id="IPR005182">
    <property type="entry name" value="YdbS-like_PH"/>
</dbReference>
<evidence type="ECO:0000259" key="2">
    <source>
        <dbReference type="Pfam" id="PF03703"/>
    </source>
</evidence>
<feature type="domain" description="YdbS-like PH" evidence="2">
    <location>
        <begin position="119"/>
        <end position="195"/>
    </location>
</feature>
<feature type="transmembrane region" description="Helical" evidence="1">
    <location>
        <begin position="63"/>
        <end position="86"/>
    </location>
</feature>
<reference evidence="3 4" key="1">
    <citation type="journal article" date="2013" name="PLoS ONE">
        <title>Genomic Adaptation of the Lactobacillus casei Group.</title>
        <authorList>
            <person name="Toh H."/>
            <person name="Oshima K."/>
            <person name="Nakano A."/>
            <person name="Takahata M."/>
            <person name="Murakami M."/>
            <person name="Takaki T."/>
            <person name="Nishiyama H."/>
            <person name="Igimi S."/>
            <person name="Hattori M."/>
            <person name="Morita H."/>
        </authorList>
    </citation>
    <scope>NUCLEOTIDE SEQUENCE [LARGE SCALE GENOMIC DNA]</scope>
    <source>
        <strain evidence="3 4">ATCC 393</strain>
    </source>
</reference>
<evidence type="ECO:0000313" key="4">
    <source>
        <dbReference type="Proteomes" id="UP000015560"/>
    </source>
</evidence>
<accession>A0AAD1AS56</accession>
<evidence type="ECO:0000313" key="3">
    <source>
        <dbReference type="EMBL" id="BAN75760.1"/>
    </source>
</evidence>
<dbReference type="PANTHER" id="PTHR34473">
    <property type="entry name" value="UPF0699 TRANSMEMBRANE PROTEIN YDBS"/>
    <property type="match status" value="1"/>
</dbReference>
<dbReference type="PANTHER" id="PTHR34473:SF2">
    <property type="entry name" value="UPF0699 TRANSMEMBRANE PROTEIN YDBT"/>
    <property type="match status" value="1"/>
</dbReference>
<dbReference type="AlphaFoldDB" id="A0AAD1AS56"/>
<keyword evidence="1" id="KW-0812">Transmembrane</keyword>
<sequence length="205" mass="23732">MGERQPFQNASTTSIEPVWQKQRNKFIFMTTTVSLVAIFCYPDENGGEKMNETGYSLPANIKFVWRADIFIWSFNFFVVGLLLLIASHFWHWPSWLGLGVIGLTVLQYIIRRVLVSYRYRFLRYNITPTAVFLQKGFFFRKNEAIPIARIQNVTLEQGPLLRWQQLQQVNIETASTAHVIDGVTASVANQLRTQILKLAQEARDE</sequence>
<proteinExistence type="predicted"/>
<dbReference type="Pfam" id="PF03703">
    <property type="entry name" value="bPH_2"/>
    <property type="match status" value="1"/>
</dbReference>
<dbReference type="EMBL" id="AP012544">
    <property type="protein sequence ID" value="BAN75760.1"/>
    <property type="molecule type" value="Genomic_DNA"/>
</dbReference>
<keyword evidence="1" id="KW-1133">Transmembrane helix</keyword>